<feature type="transmembrane region" description="Helical" evidence="1">
    <location>
        <begin position="385"/>
        <end position="403"/>
    </location>
</feature>
<feature type="transmembrane region" description="Helical" evidence="1">
    <location>
        <begin position="185"/>
        <end position="211"/>
    </location>
</feature>
<feature type="transmembrane region" description="Helical" evidence="1">
    <location>
        <begin position="441"/>
        <end position="458"/>
    </location>
</feature>
<keyword evidence="1" id="KW-1133">Transmembrane helix</keyword>
<organism evidence="2 3">
    <name type="scientific">Candidatus Berkelbacteria bacterium CG08_land_8_20_14_0_20_39_8</name>
    <dbReference type="NCBI Taxonomy" id="1974511"/>
    <lineage>
        <taxon>Bacteria</taxon>
        <taxon>Candidatus Berkelbacteria</taxon>
    </lineage>
</organism>
<dbReference type="InterPro" id="IPR018580">
    <property type="entry name" value="Uncharacterised_YfhO"/>
</dbReference>
<feature type="transmembrane region" description="Helical" evidence="1">
    <location>
        <begin position="415"/>
        <end position="434"/>
    </location>
</feature>
<comment type="caution">
    <text evidence="2">The sequence shown here is derived from an EMBL/GenBank/DDBJ whole genome shotgun (WGS) entry which is preliminary data.</text>
</comment>
<feature type="transmembrane region" description="Helical" evidence="1">
    <location>
        <begin position="695"/>
        <end position="716"/>
    </location>
</feature>
<reference evidence="3" key="1">
    <citation type="submission" date="2017-09" db="EMBL/GenBank/DDBJ databases">
        <title>Depth-based differentiation of microbial function through sediment-hosted aquifers and enrichment of novel symbionts in the deep terrestrial subsurface.</title>
        <authorList>
            <person name="Probst A.J."/>
            <person name="Ladd B."/>
            <person name="Jarett J.K."/>
            <person name="Geller-Mcgrath D.E."/>
            <person name="Sieber C.M.K."/>
            <person name="Emerson J.B."/>
            <person name="Anantharaman K."/>
            <person name="Thomas B.C."/>
            <person name="Malmstrom R."/>
            <person name="Stieglmeier M."/>
            <person name="Klingl A."/>
            <person name="Woyke T."/>
            <person name="Ryan C.M."/>
            <person name="Banfield J.F."/>
        </authorList>
    </citation>
    <scope>NUCLEOTIDE SEQUENCE [LARGE SCALE GENOMIC DNA]</scope>
</reference>
<protein>
    <recommendedName>
        <fullName evidence="4">YfhO family protein</fullName>
    </recommendedName>
</protein>
<dbReference type="Proteomes" id="UP000229896">
    <property type="component" value="Unassembled WGS sequence"/>
</dbReference>
<name>A0A2M6YD51_9BACT</name>
<dbReference type="PANTHER" id="PTHR38454">
    <property type="entry name" value="INTEGRAL MEMBRANE PROTEIN-RELATED"/>
    <property type="match status" value="1"/>
</dbReference>
<feature type="transmembrane region" description="Helical" evidence="1">
    <location>
        <begin position="231"/>
        <end position="253"/>
    </location>
</feature>
<feature type="transmembrane region" description="Helical" evidence="1">
    <location>
        <begin position="12"/>
        <end position="34"/>
    </location>
</feature>
<evidence type="ECO:0000313" key="3">
    <source>
        <dbReference type="Proteomes" id="UP000229896"/>
    </source>
</evidence>
<evidence type="ECO:0000313" key="2">
    <source>
        <dbReference type="EMBL" id="PIU24584.1"/>
    </source>
</evidence>
<feature type="transmembrane region" description="Helical" evidence="1">
    <location>
        <begin position="138"/>
        <end position="155"/>
    </location>
</feature>
<feature type="transmembrane region" description="Helical" evidence="1">
    <location>
        <begin position="297"/>
        <end position="313"/>
    </location>
</feature>
<evidence type="ECO:0008006" key="4">
    <source>
        <dbReference type="Google" id="ProtNLM"/>
    </source>
</evidence>
<dbReference type="EMBL" id="PEXI01000012">
    <property type="protein sequence ID" value="PIU24584.1"/>
    <property type="molecule type" value="Genomic_DNA"/>
</dbReference>
<keyword evidence="1" id="KW-0812">Transmembrane</keyword>
<accession>A0A2M6YD51</accession>
<dbReference type="PANTHER" id="PTHR38454:SF1">
    <property type="entry name" value="INTEGRAL MEMBRANE PROTEIN"/>
    <property type="match status" value="1"/>
</dbReference>
<gene>
    <name evidence="2" type="ORF">COT12_00280</name>
</gene>
<sequence>MVIKFIKIFKSRLAVTVTVAMFFVLLSMVSNYSLFLVSDFAKKYISEDMVHMYLPDINFLLSNFSFKSLHIPHWNFFASSGSPNLLQVGNYYLPNYLLKVIRGHDLISINIYQLFYLVHLALAGFSTYLYLRWRKLSITLSIFGGMLFMFCGWSANPWVTVTQATALVPLSMLFYEKYLCQKKSIFLFLCAFVIFQQFSTFPQGAIYALIFLLPWGYAISVKKGDSSQNLFFPWIKLVFWTGLYSAIILLPSLEFSQLMVRSHFVNSDYLKFWSLRYDDIFGVLFFSRNAYEHLWDYLYFGPIIIFFITRSIITRDKYSFWYLLLSVSMILFALVDSFSQVLITQLPILNNLRFYSRIIQFLYLPTIFLVCSSIQNFVFKKRDYAIIKMIYLILGFLAIVFLVSTTGQSGIFDDFSATILIFSIFVVMLFGFVNHYLTQKTFVILVSLILVFDLFRVYNVNFNYHLASYSLDQFGEINKCQWPLFSCIKINGDKNSPRMSNLDWKKFSANSNYISRDFSLISYNNSGIDISGASIYRYKIYLEMAEKNHALYRLAAAPIDGQPLPRAFTLNLYKVLDNDQEIYQQMTNPDFSGSDYIILEKSPVMLLHGNGMTSSSNVNAVKIENESNDIIIFSKIETNVPTLLFISDNWYPGWNAYVDGKKTELLRADFTFKAIEVPAGSHSIIMKFEPKSLKYGGLISWLAIFVSLIYLIYCIIKRKKC</sequence>
<keyword evidence="1" id="KW-0472">Membrane</keyword>
<feature type="transmembrane region" description="Helical" evidence="1">
    <location>
        <begin position="320"/>
        <end position="338"/>
    </location>
</feature>
<feature type="transmembrane region" description="Helical" evidence="1">
    <location>
        <begin position="111"/>
        <end position="131"/>
    </location>
</feature>
<proteinExistence type="predicted"/>
<dbReference type="Pfam" id="PF09586">
    <property type="entry name" value="YfhO"/>
    <property type="match status" value="1"/>
</dbReference>
<dbReference type="AlphaFoldDB" id="A0A2M6YD51"/>
<evidence type="ECO:0000256" key="1">
    <source>
        <dbReference type="SAM" id="Phobius"/>
    </source>
</evidence>
<feature type="transmembrane region" description="Helical" evidence="1">
    <location>
        <begin position="358"/>
        <end position="378"/>
    </location>
</feature>